<organism evidence="2">
    <name type="scientific">Brassica cretica</name>
    <name type="common">Mustard</name>
    <dbReference type="NCBI Taxonomy" id="69181"/>
    <lineage>
        <taxon>Eukaryota</taxon>
        <taxon>Viridiplantae</taxon>
        <taxon>Streptophyta</taxon>
        <taxon>Embryophyta</taxon>
        <taxon>Tracheophyta</taxon>
        <taxon>Spermatophyta</taxon>
        <taxon>Magnoliopsida</taxon>
        <taxon>eudicotyledons</taxon>
        <taxon>Gunneridae</taxon>
        <taxon>Pentapetalae</taxon>
        <taxon>rosids</taxon>
        <taxon>malvids</taxon>
        <taxon>Brassicales</taxon>
        <taxon>Brassicaceae</taxon>
        <taxon>Brassiceae</taxon>
        <taxon>Brassica</taxon>
    </lineage>
</organism>
<reference evidence="2" key="1">
    <citation type="submission" date="2019-12" db="EMBL/GenBank/DDBJ databases">
        <title>Genome sequencing and annotation of Brassica cretica.</title>
        <authorList>
            <person name="Studholme D.J."/>
            <person name="Sarris P.F."/>
        </authorList>
    </citation>
    <scope>NUCLEOTIDE SEQUENCE</scope>
    <source>
        <strain evidence="2">PFS-102/07</strain>
        <tissue evidence="2">Leaf</tissue>
    </source>
</reference>
<dbReference type="EMBL" id="QGKY02002305">
    <property type="protein sequence ID" value="KAF2532289.1"/>
    <property type="molecule type" value="Genomic_DNA"/>
</dbReference>
<sequence length="165" mass="18164">MTPPLSLWLSSTMKSLYLCGSLSTMNHSASLSVALLDDEKLLSLSRWLSSAKNHSTSLSVILCTEDSNFAEDTPAERRERRKWTPIDDVVLNSLWLNTSKDPVAAYFAANPKVTGCEHRESSHYDQGTNRPPGVKAAKGHGKKTKVEGKALSALSEFQSLEKVKE</sequence>
<protein>
    <submittedName>
        <fullName evidence="2">Uncharacterized protein</fullName>
    </submittedName>
</protein>
<gene>
    <name evidence="2" type="ORF">F2Q70_00029302</name>
</gene>
<accession>A0A8S9FHF8</accession>
<evidence type="ECO:0000313" key="2">
    <source>
        <dbReference type="EMBL" id="KAF2532289.1"/>
    </source>
</evidence>
<feature type="region of interest" description="Disordered" evidence="1">
    <location>
        <begin position="118"/>
        <end position="145"/>
    </location>
</feature>
<dbReference type="AlphaFoldDB" id="A0A8S9FHF8"/>
<proteinExistence type="predicted"/>
<evidence type="ECO:0000256" key="1">
    <source>
        <dbReference type="SAM" id="MobiDB-lite"/>
    </source>
</evidence>
<name>A0A8S9FHF8_BRACR</name>
<comment type="caution">
    <text evidence="2">The sequence shown here is derived from an EMBL/GenBank/DDBJ whole genome shotgun (WGS) entry which is preliminary data.</text>
</comment>